<sequence length="884" mass="99299">MFTRNISPILAFLALFLLSCEQKTTKNKDSEEIEISFDLPENFELDELYHPSAYGQGSWVALAEGPDSRIYACDQRGKIYHFIKPGENEVLKPKAVDSVSLEIGEAHGLLWAFNSLYVAVNKTWDESIPEEEQNGSGIYRLTDTDADGELDSLTRLLKLEGAGEHGPHSFVLSPDGKYIYFIAGNHVLLPEALKEKSRLPTNWGEDNLFTPFLDARGHANEIKAPGGWIARFTEEGNDWELISAGYRNPFDLAFNQDGELFTYDADMEWDIGMPWYRPTRICHVTSGSEYGWRTGSGKWPDYYPDNLPSVHNLEQGSPTAVLSGAGLNFPSKYKNGLFVMDWSFGTVYFADLIAEGSTYTAEREEFLTGVPLPLTDMIAGSDGHLYFATGGRGLDSHLYRLRYVGPENSTEIAKSTEEQEELRKLRHRIEKYHSQADKNAIPLAWDNLDHQDRFVRYASRIALENLPTADWKQQFLAERDPLKVITAGVAMARQGWKESQSELLSRLNSLNFNELTESQKLDLLRAYSLSFIRSGQPSVADARAVIQKLKPHFPNENNAITREMAQILAFLNADGITGELCALLQKHTREKTVIDRKMLSEETTMRSEHYGPLIREVLAKMPPSEGIYYGVLLSNVSEGWTKDLREDYFQWFYDVLSAKGGMSFKACMENVRLRALSHVPESEVAYFEELTGVYSPETVVADLPQPIGPGSEYSGSDMSDMLWGDGMKGHKANFENGKRAYDAALCILCHRMRGEGGATGPDLSQIHTKFGRYDMLFAIYSPNDEISDQYAFTLFHMADDRKIAGRILSEDADSVQVAPNPLNPAYSVSLDKSEISKRELSPISPMPSGLLNRLNKEEIADLFTYLLAGADENHELYQDEAGSQ</sequence>
<dbReference type="GO" id="GO:0020037">
    <property type="term" value="F:heme binding"/>
    <property type="evidence" value="ECO:0007669"/>
    <property type="project" value="InterPro"/>
</dbReference>
<keyword evidence="2 4" id="KW-0479">Metal-binding</keyword>
<dbReference type="InterPro" id="IPR009056">
    <property type="entry name" value="Cyt_c-like_dom"/>
</dbReference>
<dbReference type="NCBIfam" id="TIGR02603">
    <property type="entry name" value="CxxCH_TIGR02603"/>
    <property type="match status" value="1"/>
</dbReference>
<evidence type="ECO:0000313" key="6">
    <source>
        <dbReference type="EMBL" id="NAS14055.1"/>
    </source>
</evidence>
<dbReference type="Gene3D" id="2.120.10.30">
    <property type="entry name" value="TolB, C-terminal domain"/>
    <property type="match status" value="1"/>
</dbReference>
<dbReference type="Gene3D" id="1.10.760.10">
    <property type="entry name" value="Cytochrome c-like domain"/>
    <property type="match status" value="1"/>
</dbReference>
<evidence type="ECO:0000256" key="1">
    <source>
        <dbReference type="ARBA" id="ARBA00022617"/>
    </source>
</evidence>
<evidence type="ECO:0000259" key="5">
    <source>
        <dbReference type="PROSITE" id="PS51007"/>
    </source>
</evidence>
<dbReference type="PANTHER" id="PTHR33546:SF1">
    <property type="entry name" value="LARGE, MULTIFUNCTIONAL SECRETED PROTEIN"/>
    <property type="match status" value="1"/>
</dbReference>
<dbReference type="InterPro" id="IPR036909">
    <property type="entry name" value="Cyt_c-like_dom_sf"/>
</dbReference>
<dbReference type="GO" id="GO:0009055">
    <property type="term" value="F:electron transfer activity"/>
    <property type="evidence" value="ECO:0007669"/>
    <property type="project" value="InterPro"/>
</dbReference>
<dbReference type="SUPFAM" id="SSF46626">
    <property type="entry name" value="Cytochrome c"/>
    <property type="match status" value="1"/>
</dbReference>
<evidence type="ECO:0000256" key="3">
    <source>
        <dbReference type="ARBA" id="ARBA00023004"/>
    </source>
</evidence>
<dbReference type="PROSITE" id="PS51257">
    <property type="entry name" value="PROKAR_LIPOPROTEIN"/>
    <property type="match status" value="1"/>
</dbReference>
<dbReference type="InterPro" id="IPR011041">
    <property type="entry name" value="Quinoprot_gluc/sorb_DH_b-prop"/>
</dbReference>
<dbReference type="InterPro" id="IPR011042">
    <property type="entry name" value="6-blade_b-propeller_TolB-like"/>
</dbReference>
<dbReference type="PROSITE" id="PS51007">
    <property type="entry name" value="CYTC"/>
    <property type="match status" value="1"/>
</dbReference>
<gene>
    <name evidence="6" type="ORF">GTQ38_18745</name>
</gene>
<accession>A0A6L9EH98</accession>
<keyword evidence="1 4" id="KW-0349">Heme</keyword>
<dbReference type="AlphaFoldDB" id="A0A6L9EH98"/>
<dbReference type="Pfam" id="PF00034">
    <property type="entry name" value="Cytochrom_C"/>
    <property type="match status" value="1"/>
</dbReference>
<evidence type="ECO:0000256" key="4">
    <source>
        <dbReference type="PROSITE-ProRule" id="PRU00433"/>
    </source>
</evidence>
<dbReference type="GO" id="GO:0046872">
    <property type="term" value="F:metal ion binding"/>
    <property type="evidence" value="ECO:0007669"/>
    <property type="project" value="UniProtKB-KW"/>
</dbReference>
<dbReference type="InterPro" id="IPR013427">
    <property type="entry name" value="Haem-bd_dom_put"/>
</dbReference>
<comment type="caution">
    <text evidence="6">The sequence shown here is derived from an EMBL/GenBank/DDBJ whole genome shotgun (WGS) entry which is preliminary data.</text>
</comment>
<evidence type="ECO:0000313" key="7">
    <source>
        <dbReference type="Proteomes" id="UP000475249"/>
    </source>
</evidence>
<reference evidence="6 7" key="1">
    <citation type="submission" date="2020-01" db="EMBL/GenBank/DDBJ databases">
        <title>Bacteria diversity of Porities sp.</title>
        <authorList>
            <person name="Wang G."/>
        </authorList>
    </citation>
    <scope>NUCLEOTIDE SEQUENCE [LARGE SCALE GENOMIC DNA]</scope>
    <source>
        <strain evidence="6 7">R33</strain>
    </source>
</reference>
<dbReference type="RefSeq" id="WP_161437084.1">
    <property type="nucleotide sequence ID" value="NZ_WXYO01000008.1"/>
</dbReference>
<feature type="domain" description="Cytochrome c" evidence="5">
    <location>
        <begin position="732"/>
        <end position="870"/>
    </location>
</feature>
<evidence type="ECO:0000256" key="2">
    <source>
        <dbReference type="ARBA" id="ARBA00022723"/>
    </source>
</evidence>
<protein>
    <submittedName>
        <fullName evidence="6">C-type cytochrome</fullName>
    </submittedName>
</protein>
<dbReference type="SUPFAM" id="SSF50952">
    <property type="entry name" value="Soluble quinoprotein glucose dehydrogenase"/>
    <property type="match status" value="1"/>
</dbReference>
<proteinExistence type="predicted"/>
<keyword evidence="7" id="KW-1185">Reference proteome</keyword>
<keyword evidence="3 4" id="KW-0408">Iron</keyword>
<dbReference type="Proteomes" id="UP000475249">
    <property type="component" value="Unassembled WGS sequence"/>
</dbReference>
<dbReference type="PANTHER" id="PTHR33546">
    <property type="entry name" value="LARGE, MULTIFUNCTIONAL SECRETED PROTEIN-RELATED"/>
    <property type="match status" value="1"/>
</dbReference>
<dbReference type="EMBL" id="WXYO01000008">
    <property type="protein sequence ID" value="NAS14055.1"/>
    <property type="molecule type" value="Genomic_DNA"/>
</dbReference>
<organism evidence="6 7">
    <name type="scientific">Poritiphilus flavus</name>
    <dbReference type="NCBI Taxonomy" id="2697053"/>
    <lineage>
        <taxon>Bacteria</taxon>
        <taxon>Pseudomonadati</taxon>
        <taxon>Bacteroidota</taxon>
        <taxon>Flavobacteriia</taxon>
        <taxon>Flavobacteriales</taxon>
        <taxon>Flavobacteriaceae</taxon>
        <taxon>Poritiphilus</taxon>
    </lineage>
</organism>
<name>A0A6L9EH98_9FLAO</name>